<name>A0ABU2XUY3_9ACTN</name>
<evidence type="ECO:0000313" key="3">
    <source>
        <dbReference type="Proteomes" id="UP001180754"/>
    </source>
</evidence>
<protein>
    <recommendedName>
        <fullName evidence="4">WXG100 family type VII secretion target</fullName>
    </recommendedName>
</protein>
<sequence length="369" mass="40530">MSADFSTLDNLATQWGEVHRKLEKLPGRIRDEVLKPLKDKGYWEGAAAPYAWTQIDDIQRQVAGAVKVAAAVRKVLTDGVGELRAARREMKDAVSRAENKGLQVSADGRVSRKGGGGESADAPDAATQKDADDAQDEIMEILRKVYIVDENLSITLMQDIGVDQWFNTKPLLTDINHTSSLSIAQFNSVNLALDGKDAHPERNNTTPYDLGFDWLGNAGPDHQEFTLGDKFTELIQRSKSMEDIRRQTMDGWRAGNGIGKANYSISEDGKVGAARKLFGEDLPAIITNDEDGLGQAYLGSYNVRYQVNGVDPDGSVVVKYTLDNKTSVSSFLHYIGYYDWLKSLDPGSGPAGTIGQTVTWTERIHPDAY</sequence>
<comment type="caution">
    <text evidence="2">The sequence shown here is derived from an EMBL/GenBank/DDBJ whole genome shotgun (WGS) entry which is preliminary data.</text>
</comment>
<reference evidence="2" key="1">
    <citation type="submission" date="2024-05" db="EMBL/GenBank/DDBJ databases">
        <title>30 novel species of actinomycetes from the DSMZ collection.</title>
        <authorList>
            <person name="Nouioui I."/>
        </authorList>
    </citation>
    <scope>NUCLEOTIDE SEQUENCE</scope>
    <source>
        <strain evidence="2">DSM 41529</strain>
    </source>
</reference>
<proteinExistence type="predicted"/>
<evidence type="ECO:0000313" key="2">
    <source>
        <dbReference type="EMBL" id="MDT0549706.1"/>
    </source>
</evidence>
<gene>
    <name evidence="2" type="ORF">RND15_44725</name>
</gene>
<dbReference type="RefSeq" id="WP_311730272.1">
    <property type="nucleotide sequence ID" value="NZ_JAVRFD010000036.1"/>
</dbReference>
<dbReference type="EMBL" id="JAVRFD010000036">
    <property type="protein sequence ID" value="MDT0549706.1"/>
    <property type="molecule type" value="Genomic_DNA"/>
</dbReference>
<accession>A0ABU2XUY3</accession>
<dbReference type="Proteomes" id="UP001180754">
    <property type="component" value="Unassembled WGS sequence"/>
</dbReference>
<feature type="region of interest" description="Disordered" evidence="1">
    <location>
        <begin position="94"/>
        <end position="133"/>
    </location>
</feature>
<keyword evidence="3" id="KW-1185">Reference proteome</keyword>
<evidence type="ECO:0000256" key="1">
    <source>
        <dbReference type="SAM" id="MobiDB-lite"/>
    </source>
</evidence>
<evidence type="ECO:0008006" key="4">
    <source>
        <dbReference type="Google" id="ProtNLM"/>
    </source>
</evidence>
<organism evidence="2 3">
    <name type="scientific">Streptomyces lonegramiae</name>
    <dbReference type="NCBI Taxonomy" id="3075524"/>
    <lineage>
        <taxon>Bacteria</taxon>
        <taxon>Bacillati</taxon>
        <taxon>Actinomycetota</taxon>
        <taxon>Actinomycetes</taxon>
        <taxon>Kitasatosporales</taxon>
        <taxon>Streptomycetaceae</taxon>
        <taxon>Streptomyces</taxon>
    </lineage>
</organism>